<protein>
    <submittedName>
        <fullName evidence="1">Uncharacterized protein</fullName>
    </submittedName>
</protein>
<evidence type="ECO:0000313" key="2">
    <source>
        <dbReference type="Proteomes" id="UP000654370"/>
    </source>
</evidence>
<dbReference type="Proteomes" id="UP000654370">
    <property type="component" value="Unassembled WGS sequence"/>
</dbReference>
<reference evidence="1" key="1">
    <citation type="submission" date="2020-12" db="EMBL/GenBank/DDBJ databases">
        <title>Metabolic potential, ecology and presence of endohyphal bacteria is reflected in genomic diversity of Mucoromycotina.</title>
        <authorList>
            <person name="Muszewska A."/>
            <person name="Okrasinska A."/>
            <person name="Steczkiewicz K."/>
            <person name="Drgas O."/>
            <person name="Orlowska M."/>
            <person name="Perlinska-Lenart U."/>
            <person name="Aleksandrzak-Piekarczyk T."/>
            <person name="Szatraj K."/>
            <person name="Zielenkiewicz U."/>
            <person name="Pilsyk S."/>
            <person name="Malc E."/>
            <person name="Mieczkowski P."/>
            <person name="Kruszewska J.S."/>
            <person name="Biernat P."/>
            <person name="Pawlowska J."/>
        </authorList>
    </citation>
    <scope>NUCLEOTIDE SEQUENCE</scope>
    <source>
        <strain evidence="1">WA0000067209</strain>
    </source>
</reference>
<proteinExistence type="predicted"/>
<evidence type="ECO:0000313" key="1">
    <source>
        <dbReference type="EMBL" id="KAG2178058.1"/>
    </source>
</evidence>
<keyword evidence="2" id="KW-1185">Reference proteome</keyword>
<dbReference type="AlphaFoldDB" id="A0A8H7UFK7"/>
<accession>A0A8H7UFK7</accession>
<comment type="caution">
    <text evidence="1">The sequence shown here is derived from an EMBL/GenBank/DDBJ whole genome shotgun (WGS) entry which is preliminary data.</text>
</comment>
<sequence length="82" mass="9051">MCLAKTETDSISRTDDVLISGSEDGQIIRWNAADGRCLAANAQGFFGIPHSLHVRSNVTNVCLERDRLNREMHVAYQCTITG</sequence>
<name>A0A8H7UFK7_MORIS</name>
<dbReference type="OrthoDB" id="338622at2759"/>
<gene>
    <name evidence="1" type="ORF">INT43_003311</name>
</gene>
<dbReference type="EMBL" id="JAEPQZ010000008">
    <property type="protein sequence ID" value="KAG2178058.1"/>
    <property type="molecule type" value="Genomic_DNA"/>
</dbReference>
<organism evidence="1 2">
    <name type="scientific">Mortierella isabellina</name>
    <name type="common">Filamentous fungus</name>
    <name type="synonym">Umbelopsis isabellina</name>
    <dbReference type="NCBI Taxonomy" id="91625"/>
    <lineage>
        <taxon>Eukaryota</taxon>
        <taxon>Fungi</taxon>
        <taxon>Fungi incertae sedis</taxon>
        <taxon>Mucoromycota</taxon>
        <taxon>Mucoromycotina</taxon>
        <taxon>Umbelopsidomycetes</taxon>
        <taxon>Umbelopsidales</taxon>
        <taxon>Umbelopsidaceae</taxon>
        <taxon>Umbelopsis</taxon>
    </lineage>
</organism>